<dbReference type="InterPro" id="IPR001087">
    <property type="entry name" value="GDSL"/>
</dbReference>
<dbReference type="EMBL" id="JAWXYG010000007">
    <property type="protein sequence ID" value="KAK4267152.1"/>
    <property type="molecule type" value="Genomic_DNA"/>
</dbReference>
<keyword evidence="5" id="KW-1185">Reference proteome</keyword>
<feature type="chain" id="PRO_5042219263" description="GDSL esterase/lipase" evidence="3">
    <location>
        <begin position="23"/>
        <end position="111"/>
    </location>
</feature>
<evidence type="ECO:0000256" key="1">
    <source>
        <dbReference type="ARBA" id="ARBA00008668"/>
    </source>
</evidence>
<keyword evidence="2 3" id="KW-0732">Signal</keyword>
<evidence type="ECO:0000256" key="2">
    <source>
        <dbReference type="ARBA" id="ARBA00022729"/>
    </source>
</evidence>
<dbReference type="Gene3D" id="3.40.50.1110">
    <property type="entry name" value="SGNH hydrolase"/>
    <property type="match status" value="1"/>
</dbReference>
<dbReference type="Proteomes" id="UP001293593">
    <property type="component" value="Unassembled WGS sequence"/>
</dbReference>
<evidence type="ECO:0000313" key="5">
    <source>
        <dbReference type="Proteomes" id="UP001293593"/>
    </source>
</evidence>
<reference evidence="4" key="1">
    <citation type="submission" date="2023-10" db="EMBL/GenBank/DDBJ databases">
        <title>Chromosome-level genome of the transformable northern wattle, Acacia crassicarpa.</title>
        <authorList>
            <person name="Massaro I."/>
            <person name="Sinha N.R."/>
            <person name="Poethig S."/>
            <person name="Leichty A.R."/>
        </authorList>
    </citation>
    <scope>NUCLEOTIDE SEQUENCE</scope>
    <source>
        <strain evidence="4">Acra3RX</strain>
        <tissue evidence="4">Leaf</tissue>
    </source>
</reference>
<dbReference type="Pfam" id="PF00657">
    <property type="entry name" value="Lipase_GDSL"/>
    <property type="match status" value="1"/>
</dbReference>
<dbReference type="InterPro" id="IPR036514">
    <property type="entry name" value="SGNH_hydro_sf"/>
</dbReference>
<dbReference type="InterPro" id="IPR044552">
    <property type="entry name" value="GLIP1-5/GLL25"/>
</dbReference>
<name>A0AAE1JE94_9FABA</name>
<accession>A0AAE1JE94</accession>
<dbReference type="PANTHER" id="PTHR45966:SF1">
    <property type="entry name" value="GDSL ESTERASE_LIPASE 1-RELATED"/>
    <property type="match status" value="1"/>
</dbReference>
<dbReference type="PANTHER" id="PTHR45966">
    <property type="entry name" value="GDSL-LIKE LIPASE/ACYLHYDROLASE"/>
    <property type="match status" value="1"/>
</dbReference>
<dbReference type="GO" id="GO:0016298">
    <property type="term" value="F:lipase activity"/>
    <property type="evidence" value="ECO:0007669"/>
    <property type="project" value="TreeGrafter"/>
</dbReference>
<dbReference type="AlphaFoldDB" id="A0AAE1JE94"/>
<protein>
    <recommendedName>
        <fullName evidence="6">GDSL esterase/lipase</fullName>
    </recommendedName>
</protein>
<evidence type="ECO:0000313" key="4">
    <source>
        <dbReference type="EMBL" id="KAK4267152.1"/>
    </source>
</evidence>
<feature type="signal peptide" evidence="3">
    <location>
        <begin position="1"/>
        <end position="22"/>
    </location>
</feature>
<evidence type="ECO:0000256" key="3">
    <source>
        <dbReference type="SAM" id="SignalP"/>
    </source>
</evidence>
<sequence>MANSTILICFLVLSGSLHISHGFFCLPKEHVTLFIFGDSIVDVGNSNYINTTPDFQGNFWPYGNTTFKYPSGRPSNGRLIPDFIAEYAKLPFIPPYLQPGFQQYTDGANFA</sequence>
<gene>
    <name evidence="4" type="ORF">QN277_023975</name>
</gene>
<proteinExistence type="inferred from homology"/>
<comment type="caution">
    <text evidence="4">The sequence shown here is derived from an EMBL/GenBank/DDBJ whole genome shotgun (WGS) entry which is preliminary data.</text>
</comment>
<evidence type="ECO:0008006" key="6">
    <source>
        <dbReference type="Google" id="ProtNLM"/>
    </source>
</evidence>
<organism evidence="4 5">
    <name type="scientific">Acacia crassicarpa</name>
    <name type="common">northern wattle</name>
    <dbReference type="NCBI Taxonomy" id="499986"/>
    <lineage>
        <taxon>Eukaryota</taxon>
        <taxon>Viridiplantae</taxon>
        <taxon>Streptophyta</taxon>
        <taxon>Embryophyta</taxon>
        <taxon>Tracheophyta</taxon>
        <taxon>Spermatophyta</taxon>
        <taxon>Magnoliopsida</taxon>
        <taxon>eudicotyledons</taxon>
        <taxon>Gunneridae</taxon>
        <taxon>Pentapetalae</taxon>
        <taxon>rosids</taxon>
        <taxon>fabids</taxon>
        <taxon>Fabales</taxon>
        <taxon>Fabaceae</taxon>
        <taxon>Caesalpinioideae</taxon>
        <taxon>mimosoid clade</taxon>
        <taxon>Acacieae</taxon>
        <taxon>Acacia</taxon>
    </lineage>
</organism>
<comment type="similarity">
    <text evidence="1">Belongs to the 'GDSL' lipolytic enzyme family.</text>
</comment>